<evidence type="ECO:0000259" key="3">
    <source>
        <dbReference type="PROSITE" id="PS51109"/>
    </source>
</evidence>
<feature type="region of interest" description="Disordered" evidence="2">
    <location>
        <begin position="1"/>
        <end position="21"/>
    </location>
</feature>
<feature type="domain" description="LysM" evidence="4">
    <location>
        <begin position="231"/>
        <end position="276"/>
    </location>
</feature>
<evidence type="ECO:0000313" key="6">
    <source>
        <dbReference type="Proteomes" id="UP001596170"/>
    </source>
</evidence>
<dbReference type="SUPFAM" id="SSF51261">
    <property type="entry name" value="Duplicated hybrid motif"/>
    <property type="match status" value="1"/>
</dbReference>
<dbReference type="InterPro" id="IPR050570">
    <property type="entry name" value="Cell_wall_metabolism_enzyme"/>
</dbReference>
<dbReference type="Proteomes" id="UP001596170">
    <property type="component" value="Unassembled WGS sequence"/>
</dbReference>
<dbReference type="InterPro" id="IPR018392">
    <property type="entry name" value="LysM"/>
</dbReference>
<gene>
    <name evidence="5" type="ORF">ACFPYN_13850</name>
</gene>
<dbReference type="Pfam" id="PF01476">
    <property type="entry name" value="LysM"/>
    <property type="match status" value="1"/>
</dbReference>
<name>A0ABW1LBX9_9BACL</name>
<comment type="caution">
    <text evidence="5">The sequence shown here is derived from an EMBL/GenBank/DDBJ whole genome shotgun (WGS) entry which is preliminary data.</text>
</comment>
<dbReference type="CDD" id="cd00118">
    <property type="entry name" value="LysM"/>
    <property type="match status" value="1"/>
</dbReference>
<dbReference type="SMART" id="SM00257">
    <property type="entry name" value="LysM"/>
    <property type="match status" value="1"/>
</dbReference>
<dbReference type="EMBL" id="JBHSRI010000025">
    <property type="protein sequence ID" value="MFC6040507.1"/>
    <property type="molecule type" value="Genomic_DNA"/>
</dbReference>
<dbReference type="PANTHER" id="PTHR21666:SF270">
    <property type="entry name" value="MUREIN HYDROLASE ACTIVATOR ENVC"/>
    <property type="match status" value="1"/>
</dbReference>
<protein>
    <submittedName>
        <fullName evidence="5">Peptidoglycan DD-metalloendopeptidase family protein</fullName>
    </submittedName>
</protein>
<feature type="domain" description="G5" evidence="3">
    <location>
        <begin position="283"/>
        <end position="363"/>
    </location>
</feature>
<evidence type="ECO:0000259" key="4">
    <source>
        <dbReference type="PROSITE" id="PS51782"/>
    </source>
</evidence>
<feature type="compositionally biased region" description="Basic and acidic residues" evidence="2">
    <location>
        <begin position="7"/>
        <end position="19"/>
    </location>
</feature>
<reference evidence="6" key="1">
    <citation type="journal article" date="2019" name="Int. J. Syst. Evol. Microbiol.">
        <title>The Global Catalogue of Microorganisms (GCM) 10K type strain sequencing project: providing services to taxonomists for standard genome sequencing and annotation.</title>
        <authorList>
            <consortium name="The Broad Institute Genomics Platform"/>
            <consortium name="The Broad Institute Genome Sequencing Center for Infectious Disease"/>
            <person name="Wu L."/>
            <person name="Ma J."/>
        </authorList>
    </citation>
    <scope>NUCLEOTIDE SEQUENCE [LARGE SCALE GENOMIC DNA]</scope>
    <source>
        <strain evidence="6">CCUG 54527</strain>
    </source>
</reference>
<dbReference type="PANTHER" id="PTHR21666">
    <property type="entry name" value="PEPTIDASE-RELATED"/>
    <property type="match status" value="1"/>
</dbReference>
<dbReference type="SMART" id="SM01208">
    <property type="entry name" value="G5"/>
    <property type="match status" value="1"/>
</dbReference>
<keyword evidence="6" id="KW-1185">Reference proteome</keyword>
<dbReference type="PROSITE" id="PS51782">
    <property type="entry name" value="LYSM"/>
    <property type="match status" value="1"/>
</dbReference>
<evidence type="ECO:0000256" key="1">
    <source>
        <dbReference type="ARBA" id="ARBA00022729"/>
    </source>
</evidence>
<dbReference type="Pfam" id="PF01551">
    <property type="entry name" value="Peptidase_M23"/>
    <property type="match status" value="1"/>
</dbReference>
<organism evidence="5 6">
    <name type="scientific">Paenisporosarcina macmurdoensis</name>
    <dbReference type="NCBI Taxonomy" id="212659"/>
    <lineage>
        <taxon>Bacteria</taxon>
        <taxon>Bacillati</taxon>
        <taxon>Bacillota</taxon>
        <taxon>Bacilli</taxon>
        <taxon>Bacillales</taxon>
        <taxon>Caryophanaceae</taxon>
        <taxon>Paenisporosarcina</taxon>
    </lineage>
</organism>
<keyword evidence="1" id="KW-0732">Signal</keyword>
<evidence type="ECO:0000313" key="5">
    <source>
        <dbReference type="EMBL" id="MFC6040507.1"/>
    </source>
</evidence>
<dbReference type="InterPro" id="IPR016047">
    <property type="entry name" value="M23ase_b-sheet_dom"/>
</dbReference>
<proteinExistence type="predicted"/>
<accession>A0ABW1LBX9</accession>
<dbReference type="CDD" id="cd12797">
    <property type="entry name" value="M23_peptidase"/>
    <property type="match status" value="1"/>
</dbReference>
<dbReference type="Gene3D" id="2.70.70.10">
    <property type="entry name" value="Glucose Permease (Domain IIA)"/>
    <property type="match status" value="1"/>
</dbReference>
<dbReference type="PROSITE" id="PS51109">
    <property type="entry name" value="G5"/>
    <property type="match status" value="1"/>
</dbReference>
<dbReference type="Gene3D" id="3.10.350.10">
    <property type="entry name" value="LysM domain"/>
    <property type="match status" value="1"/>
</dbReference>
<dbReference type="Gene3D" id="2.20.230.10">
    <property type="entry name" value="Resuscitation-promoting factor rpfb"/>
    <property type="match status" value="1"/>
</dbReference>
<evidence type="ECO:0000256" key="2">
    <source>
        <dbReference type="SAM" id="MobiDB-lite"/>
    </source>
</evidence>
<dbReference type="InterPro" id="IPR036779">
    <property type="entry name" value="LysM_dom_sf"/>
</dbReference>
<dbReference type="InterPro" id="IPR011055">
    <property type="entry name" value="Dup_hybrid_motif"/>
</dbReference>
<dbReference type="InterPro" id="IPR011098">
    <property type="entry name" value="G5_dom"/>
</dbReference>
<dbReference type="RefSeq" id="WP_377735003.1">
    <property type="nucleotide sequence ID" value="NZ_JBHSRI010000025.1"/>
</dbReference>
<dbReference type="Pfam" id="PF07501">
    <property type="entry name" value="G5"/>
    <property type="match status" value="1"/>
</dbReference>
<sequence>MNLKWNTGDRKKISSDRKPNSTSNIMKRAAVLVVLASSLTFNIGFAKDNESSQLQKIFHIYASGEYIGAVSNENVVKDLVEEKIAETSSQYDDLRLNDELKISIISEQVFNLETNDTETIEKLGELVTVAADAFALSVNDEIAVYVKDLKSYHEVIRKLKLQSVSEKELTELEARKGSIDSLPPLKEDETRILDVVLKESVSGVTQQAKPEEIMTVDEAVKYLQKGVIEEKTYTVQVGDVFSKIAEQHNLTTSQLTKLNNGFGEKSVLQIGQQLKVTASTPLLNIEVVREKKATEEVKFENQIKNSNEMLKGDSKVLQEGSNGVKEITYRIREQNGIAIGKSIQQEEMIKEVKNNIVTKGTKVIPSRGSGKFSWPAEGGYISSKMGSRWGSVHRGIDIARPSGFAIKAADNGVVISSGQDGTYGNKVVVDHKNGFQTTYAHLASIHVKNGQIVSSGTKLGVMGSTGRSTGIHLHFEVRKNGALVNPLNYLN</sequence>